<sequence>MIDVQTQETELKREIGLIDATLLVAGGMIGSGIFIVSADIVRNVGSSGWLIAVWLIGGFMTLAAALSYGELSAMYPKAGGQYVYLREAYNPLVAFLYGWSLFAVIQTGTIAAVGVSFSKFLAYFLPWASEDLVVFTLGNFKVSPAQLIAIGLIVFLTYVNKNGVRGGKIIQTVFTSTKLLSIIGLIIFGFIFFKADVWNLNWSEAWKLHRINIDGSSSEYIGKAAIGGAVASALVGSIMSYEAWNNVTFVAGEITNPRKNIGLSLLLGTVMVAAIYILLNLMFTAVLPMDQIALTEKDRVGIAASEAIFGSSGTAIIAVLIMIATFGCNNGLILAGARVYYSMSRDGVFFDKIAKLNKHAVPEFALWVQCIIACVLCLSGRYGDLLDMITFVAVIFYVLTIGGIFILRYTKPDVERPYKAPLYPFLPGLYILMGVAFCILLIIYKPQFTWPGLFIALSGIPVFYLLKLRR</sequence>
<evidence type="ECO:0000313" key="6">
    <source>
        <dbReference type="EMBL" id="REA62832.1"/>
    </source>
</evidence>
<dbReference type="GO" id="GO:0016020">
    <property type="term" value="C:membrane"/>
    <property type="evidence" value="ECO:0007669"/>
    <property type="project" value="UniProtKB-SubCell"/>
</dbReference>
<feature type="transmembrane region" description="Helical" evidence="5">
    <location>
        <begin position="307"/>
        <end position="335"/>
    </location>
</feature>
<evidence type="ECO:0000256" key="5">
    <source>
        <dbReference type="SAM" id="Phobius"/>
    </source>
</evidence>
<dbReference type="InterPro" id="IPR050598">
    <property type="entry name" value="AminoAcid_Transporter"/>
</dbReference>
<dbReference type="OrthoDB" id="9810109at2"/>
<feature type="transmembrane region" description="Helical" evidence="5">
    <location>
        <begin position="179"/>
        <end position="200"/>
    </location>
</feature>
<comment type="caution">
    <text evidence="6">The sequence shown here is derived from an EMBL/GenBank/DDBJ whole genome shotgun (WGS) entry which is preliminary data.</text>
</comment>
<feature type="transmembrane region" description="Helical" evidence="5">
    <location>
        <begin position="262"/>
        <end position="287"/>
    </location>
</feature>
<feature type="transmembrane region" description="Helical" evidence="5">
    <location>
        <begin position="48"/>
        <end position="68"/>
    </location>
</feature>
<comment type="subcellular location">
    <subcellularLocation>
        <location evidence="1">Membrane</location>
        <topology evidence="1">Multi-pass membrane protein</topology>
    </subcellularLocation>
</comment>
<dbReference type="PANTHER" id="PTHR11785:SF512">
    <property type="entry name" value="SOBREMESA, ISOFORM B"/>
    <property type="match status" value="1"/>
</dbReference>
<feature type="transmembrane region" description="Helical" evidence="5">
    <location>
        <begin position="364"/>
        <end position="382"/>
    </location>
</feature>
<gene>
    <name evidence="6" type="ORF">DSL64_07880</name>
</gene>
<proteinExistence type="predicted"/>
<feature type="transmembrane region" description="Helical" evidence="5">
    <location>
        <begin position="388"/>
        <end position="410"/>
    </location>
</feature>
<dbReference type="InterPro" id="IPR002293">
    <property type="entry name" value="AA/rel_permease1"/>
</dbReference>
<dbReference type="RefSeq" id="WP_115830128.1">
    <property type="nucleotide sequence ID" value="NZ_QNUL01000004.1"/>
</dbReference>
<feature type="transmembrane region" description="Helical" evidence="5">
    <location>
        <begin position="422"/>
        <end position="444"/>
    </location>
</feature>
<evidence type="ECO:0000256" key="2">
    <source>
        <dbReference type="ARBA" id="ARBA00022692"/>
    </source>
</evidence>
<reference evidence="6 7" key="1">
    <citation type="submission" date="2018-07" db="EMBL/GenBank/DDBJ databases">
        <title>Dyadobacter roseus sp. nov., isolated from rose rhizosphere soil.</title>
        <authorList>
            <person name="Chen L."/>
        </authorList>
    </citation>
    <scope>NUCLEOTIDE SEQUENCE [LARGE SCALE GENOMIC DNA]</scope>
    <source>
        <strain evidence="6 7">RS19</strain>
    </source>
</reference>
<organism evidence="6 7">
    <name type="scientific">Dyadobacter luteus</name>
    <dbReference type="NCBI Taxonomy" id="2259619"/>
    <lineage>
        <taxon>Bacteria</taxon>
        <taxon>Pseudomonadati</taxon>
        <taxon>Bacteroidota</taxon>
        <taxon>Cytophagia</taxon>
        <taxon>Cytophagales</taxon>
        <taxon>Spirosomataceae</taxon>
        <taxon>Dyadobacter</taxon>
    </lineage>
</organism>
<evidence type="ECO:0000256" key="1">
    <source>
        <dbReference type="ARBA" id="ARBA00004141"/>
    </source>
</evidence>
<name>A0A3D8YEB4_9BACT</name>
<dbReference type="Proteomes" id="UP000256373">
    <property type="component" value="Unassembled WGS sequence"/>
</dbReference>
<feature type="transmembrane region" description="Helical" evidence="5">
    <location>
        <begin position="450"/>
        <end position="466"/>
    </location>
</feature>
<dbReference type="GO" id="GO:0015179">
    <property type="term" value="F:L-amino acid transmembrane transporter activity"/>
    <property type="evidence" value="ECO:0007669"/>
    <property type="project" value="TreeGrafter"/>
</dbReference>
<dbReference type="AlphaFoldDB" id="A0A3D8YEB4"/>
<accession>A0A3D8YEB4</accession>
<protein>
    <submittedName>
        <fullName evidence="6">Amino acid transporter</fullName>
    </submittedName>
</protein>
<keyword evidence="7" id="KW-1185">Reference proteome</keyword>
<feature type="transmembrane region" description="Helical" evidence="5">
    <location>
        <begin position="140"/>
        <end position="159"/>
    </location>
</feature>
<dbReference type="PANTHER" id="PTHR11785">
    <property type="entry name" value="AMINO ACID TRANSPORTER"/>
    <property type="match status" value="1"/>
</dbReference>
<dbReference type="Pfam" id="PF13520">
    <property type="entry name" value="AA_permease_2"/>
    <property type="match status" value="1"/>
</dbReference>
<evidence type="ECO:0000313" key="7">
    <source>
        <dbReference type="Proteomes" id="UP000256373"/>
    </source>
</evidence>
<keyword evidence="3 5" id="KW-1133">Transmembrane helix</keyword>
<dbReference type="Gene3D" id="1.20.1740.10">
    <property type="entry name" value="Amino acid/polyamine transporter I"/>
    <property type="match status" value="1"/>
</dbReference>
<feature type="transmembrane region" description="Helical" evidence="5">
    <location>
        <begin position="20"/>
        <end position="41"/>
    </location>
</feature>
<evidence type="ECO:0000256" key="4">
    <source>
        <dbReference type="ARBA" id="ARBA00023136"/>
    </source>
</evidence>
<dbReference type="EMBL" id="QNUL01000004">
    <property type="protein sequence ID" value="REA62832.1"/>
    <property type="molecule type" value="Genomic_DNA"/>
</dbReference>
<keyword evidence="4 5" id="KW-0472">Membrane</keyword>
<evidence type="ECO:0000256" key="3">
    <source>
        <dbReference type="ARBA" id="ARBA00022989"/>
    </source>
</evidence>
<dbReference type="PIRSF" id="PIRSF006060">
    <property type="entry name" value="AA_transporter"/>
    <property type="match status" value="1"/>
</dbReference>
<keyword evidence="2 5" id="KW-0812">Transmembrane</keyword>